<evidence type="ECO:0000313" key="7">
    <source>
        <dbReference type="EMBL" id="CCJ30077.1"/>
    </source>
</evidence>
<evidence type="ECO:0000256" key="1">
    <source>
        <dbReference type="ARBA" id="ARBA00004099"/>
    </source>
</evidence>
<dbReference type="AlphaFoldDB" id="L0PCX0"/>
<keyword evidence="4 6" id="KW-0698">rRNA processing</keyword>
<name>L0PCX0_PNEJI</name>
<evidence type="ECO:0000256" key="6">
    <source>
        <dbReference type="PIRNR" id="PIRNR015952"/>
    </source>
</evidence>
<dbReference type="PANTHER" id="PTHR12838:SF0">
    <property type="entry name" value="U3 SMALL NUCLEOLAR RNA-ASSOCIATED PROTEIN 11-RELATED"/>
    <property type="match status" value="1"/>
</dbReference>
<comment type="similarity">
    <text evidence="3 6">Belongs to the UTP11 family.</text>
</comment>
<sequence>MRTLKHSLQRRNHRERAQPVERQKWGLLEKPKDYRLRALDYRSKQLRLKRLREKAAERNPDEFYFGMMREKTKDGIVYVSRGNPVLSEENVRLLKTQDSAYIKTMQRIENERIKKLEERIQMNIHTTSDRVGKHYYFMDEVGRKDLQEKHDKEQKNQDTCHQMLEKSTNELFKFDSQTETALDQNDVQFIQTFTKSALPIDSKLVHELESRKARAAQLSVLAKHIDLHRNLQTKGERKKVGTSQDGVPIYKWKLERKK</sequence>
<comment type="subcellular location">
    <subcellularLocation>
        <location evidence="2 6">Nucleus</location>
        <location evidence="2 6">Nucleolus</location>
    </subcellularLocation>
</comment>
<evidence type="ECO:0000313" key="8">
    <source>
        <dbReference type="Proteomes" id="UP000010422"/>
    </source>
</evidence>
<evidence type="ECO:0000256" key="2">
    <source>
        <dbReference type="ARBA" id="ARBA00004604"/>
    </source>
</evidence>
<gene>
    <name evidence="7" type="ORF">PNEJI1_001769</name>
</gene>
<evidence type="ECO:0000256" key="4">
    <source>
        <dbReference type="ARBA" id="ARBA00022552"/>
    </source>
</evidence>
<dbReference type="PANTHER" id="PTHR12838">
    <property type="entry name" value="U3 SMALL NUCLEOLAR RNA-ASSOCIATED PROTEIN 11"/>
    <property type="match status" value="1"/>
</dbReference>
<evidence type="ECO:0000256" key="3">
    <source>
        <dbReference type="ARBA" id="ARBA00008105"/>
    </source>
</evidence>
<dbReference type="GO" id="GO:0006364">
    <property type="term" value="P:rRNA processing"/>
    <property type="evidence" value="ECO:0007669"/>
    <property type="project" value="UniProtKB-UniRule"/>
</dbReference>
<dbReference type="PIRSF" id="PIRSF015952">
    <property type="entry name" value="U3snoRNP11"/>
    <property type="match status" value="1"/>
</dbReference>
<reference evidence="7 8" key="1">
    <citation type="journal article" date="2012" name="MBio">
        <title>De novo assembly of the Pneumocystis jirovecii genome from a single bronchoalveolar lavage fluid specimen from a patient.</title>
        <authorList>
            <person name="Cisse O.H."/>
            <person name="Pagni M."/>
            <person name="Hauser P.M."/>
        </authorList>
    </citation>
    <scope>NUCLEOTIDE SEQUENCE [LARGE SCALE GENOMIC DNA]</scope>
    <source>
        <strain evidence="7 8">SE8</strain>
    </source>
</reference>
<comment type="caution">
    <text evidence="7">The sequence shown here is derived from an EMBL/GenBank/DDBJ whole genome shotgun (WGS) entry which is preliminary data.</text>
</comment>
<dbReference type="STRING" id="1209962.L0PCX0"/>
<proteinExistence type="inferred from homology"/>
<accession>L0PCX0</accession>
<evidence type="ECO:0000256" key="5">
    <source>
        <dbReference type="ARBA" id="ARBA00023242"/>
    </source>
</evidence>
<dbReference type="InterPro" id="IPR007144">
    <property type="entry name" value="SSU_processome_Utp11"/>
</dbReference>
<protein>
    <recommendedName>
        <fullName evidence="6">U3 small nucleolar RNA-associated protein 11</fullName>
        <shortName evidence="6">U3 snoRNA-associated protein 11</shortName>
    </recommendedName>
</protein>
<dbReference type="InParanoid" id="L0PCX0"/>
<dbReference type="GO" id="GO:0032040">
    <property type="term" value="C:small-subunit processome"/>
    <property type="evidence" value="ECO:0007669"/>
    <property type="project" value="UniProtKB-UniRule"/>
</dbReference>
<dbReference type="Pfam" id="PF03998">
    <property type="entry name" value="Utp11"/>
    <property type="match status" value="1"/>
</dbReference>
<keyword evidence="5 6" id="KW-0539">Nucleus</keyword>
<dbReference type="FunCoup" id="L0PCX0">
    <property type="interactions" value="318"/>
</dbReference>
<comment type="function">
    <text evidence="1 6">Involved in nucleolar processing of pre-18S ribosomal RNA.</text>
</comment>
<dbReference type="EMBL" id="CAKM01000232">
    <property type="protein sequence ID" value="CCJ30077.1"/>
    <property type="molecule type" value="Genomic_DNA"/>
</dbReference>
<organism evidence="8">
    <name type="scientific">Pneumocystis jirovecii</name>
    <name type="common">Human pneumocystis pneumonia agent</name>
    <dbReference type="NCBI Taxonomy" id="42068"/>
    <lineage>
        <taxon>Eukaryota</taxon>
        <taxon>Fungi</taxon>
        <taxon>Dikarya</taxon>
        <taxon>Ascomycota</taxon>
        <taxon>Taphrinomycotina</taxon>
        <taxon>Pneumocystomycetes</taxon>
        <taxon>Pneumocystaceae</taxon>
        <taxon>Pneumocystis</taxon>
    </lineage>
</organism>
<dbReference type="VEuPathDB" id="FungiDB:PNEJI1_001769"/>
<dbReference type="Proteomes" id="UP000010422">
    <property type="component" value="Unassembled WGS sequence"/>
</dbReference>
<comment type="subunit">
    <text evidence="6">Component of the ribosomal small subunit (SSU) processome.</text>
</comment>